<dbReference type="InterPro" id="IPR050595">
    <property type="entry name" value="Bact_response_regulator"/>
</dbReference>
<feature type="modified residue" description="4-aspartylphosphate" evidence="2">
    <location>
        <position position="55"/>
    </location>
</feature>
<dbReference type="SUPFAM" id="SSF52172">
    <property type="entry name" value="CheY-like"/>
    <property type="match status" value="1"/>
</dbReference>
<dbReference type="Proteomes" id="UP000037822">
    <property type="component" value="Unassembled WGS sequence"/>
</dbReference>
<gene>
    <name evidence="4" type="ORF">AE618_21700</name>
</gene>
<reference evidence="4 5" key="1">
    <citation type="submission" date="2015-07" db="EMBL/GenBank/DDBJ databases">
        <title>Whole genome sequencing of Bosea vaviloviae isolated from cave pool.</title>
        <authorList>
            <person name="Tan N.E.H."/>
            <person name="Lee Y.P."/>
            <person name="Gan H.M."/>
            <person name="Barton H."/>
            <person name="Savka M.A."/>
        </authorList>
    </citation>
    <scope>NUCLEOTIDE SEQUENCE [LARGE SCALE GENOMIC DNA]</scope>
    <source>
        <strain evidence="4 5">SD260</strain>
    </source>
</reference>
<dbReference type="PATRIC" id="fig|1526658.3.peg.3012"/>
<accession>A0A0N0M9C8</accession>
<evidence type="ECO:0000256" key="1">
    <source>
        <dbReference type="ARBA" id="ARBA00022553"/>
    </source>
</evidence>
<dbReference type="InterPro" id="IPR011006">
    <property type="entry name" value="CheY-like_superfamily"/>
</dbReference>
<dbReference type="AlphaFoldDB" id="A0A0N0M9C8"/>
<keyword evidence="5" id="KW-1185">Reference proteome</keyword>
<protein>
    <recommendedName>
        <fullName evidence="3">Response regulatory domain-containing protein</fullName>
    </recommendedName>
</protein>
<sequence>MPKMLVLAVEDEPFIRMSTVAMIEDAGYDVIEAAEADEAIKLLETRPEIRVVFSDIELPAGSMDGLKLMHAVRERWPPVILILASGRVSPSVEEMPSDTVFLPKPYREEDILNVLAKAA</sequence>
<dbReference type="PANTHER" id="PTHR44591">
    <property type="entry name" value="STRESS RESPONSE REGULATOR PROTEIN 1"/>
    <property type="match status" value="1"/>
</dbReference>
<evidence type="ECO:0000256" key="2">
    <source>
        <dbReference type="PROSITE-ProRule" id="PRU00169"/>
    </source>
</evidence>
<dbReference type="Gene3D" id="3.40.50.2300">
    <property type="match status" value="1"/>
</dbReference>
<dbReference type="OrthoDB" id="9784719at2"/>
<keyword evidence="1 2" id="KW-0597">Phosphoprotein</keyword>
<dbReference type="InterPro" id="IPR001789">
    <property type="entry name" value="Sig_transdc_resp-reg_receiver"/>
</dbReference>
<organism evidence="4 5">
    <name type="scientific">Bosea vaviloviae</name>
    <dbReference type="NCBI Taxonomy" id="1526658"/>
    <lineage>
        <taxon>Bacteria</taxon>
        <taxon>Pseudomonadati</taxon>
        <taxon>Pseudomonadota</taxon>
        <taxon>Alphaproteobacteria</taxon>
        <taxon>Hyphomicrobiales</taxon>
        <taxon>Boseaceae</taxon>
        <taxon>Bosea</taxon>
    </lineage>
</organism>
<comment type="caution">
    <text evidence="4">The sequence shown here is derived from an EMBL/GenBank/DDBJ whole genome shotgun (WGS) entry which is preliminary data.</text>
</comment>
<evidence type="ECO:0000313" key="5">
    <source>
        <dbReference type="Proteomes" id="UP000037822"/>
    </source>
</evidence>
<dbReference type="SMART" id="SM00448">
    <property type="entry name" value="REC"/>
    <property type="match status" value="1"/>
</dbReference>
<dbReference type="GO" id="GO:0000160">
    <property type="term" value="P:phosphorelay signal transduction system"/>
    <property type="evidence" value="ECO:0007669"/>
    <property type="project" value="InterPro"/>
</dbReference>
<feature type="domain" description="Response regulatory" evidence="3">
    <location>
        <begin position="5"/>
        <end position="119"/>
    </location>
</feature>
<dbReference type="RefSeq" id="WP_054211151.1">
    <property type="nucleotide sequence ID" value="NZ_LGSZ01000057.1"/>
</dbReference>
<evidence type="ECO:0000259" key="3">
    <source>
        <dbReference type="PROSITE" id="PS50110"/>
    </source>
</evidence>
<dbReference type="Pfam" id="PF00072">
    <property type="entry name" value="Response_reg"/>
    <property type="match status" value="1"/>
</dbReference>
<dbReference type="EMBL" id="LGSZ01000057">
    <property type="protein sequence ID" value="KPH77799.1"/>
    <property type="molecule type" value="Genomic_DNA"/>
</dbReference>
<dbReference type="PANTHER" id="PTHR44591:SF21">
    <property type="entry name" value="TWO-COMPONENT RESPONSE REGULATOR"/>
    <property type="match status" value="1"/>
</dbReference>
<evidence type="ECO:0000313" key="4">
    <source>
        <dbReference type="EMBL" id="KPH77799.1"/>
    </source>
</evidence>
<proteinExistence type="predicted"/>
<name>A0A0N0M9C8_9HYPH</name>
<dbReference type="PROSITE" id="PS50110">
    <property type="entry name" value="RESPONSE_REGULATORY"/>
    <property type="match status" value="1"/>
</dbReference>